<name>A0A914RMZ3_PAREQ</name>
<keyword evidence="1" id="KW-1185">Reference proteome</keyword>
<reference evidence="2" key="1">
    <citation type="submission" date="2022-11" db="UniProtKB">
        <authorList>
            <consortium name="WormBaseParasite"/>
        </authorList>
    </citation>
    <scope>IDENTIFICATION</scope>
</reference>
<dbReference type="WBParaSite" id="PEQ_0000325501-mRNA-1">
    <property type="protein sequence ID" value="PEQ_0000325501-mRNA-1"/>
    <property type="gene ID" value="PEQ_0000325501"/>
</dbReference>
<proteinExistence type="predicted"/>
<organism evidence="1 2">
    <name type="scientific">Parascaris equorum</name>
    <name type="common">Equine roundworm</name>
    <dbReference type="NCBI Taxonomy" id="6256"/>
    <lineage>
        <taxon>Eukaryota</taxon>
        <taxon>Metazoa</taxon>
        <taxon>Ecdysozoa</taxon>
        <taxon>Nematoda</taxon>
        <taxon>Chromadorea</taxon>
        <taxon>Rhabditida</taxon>
        <taxon>Spirurina</taxon>
        <taxon>Ascaridomorpha</taxon>
        <taxon>Ascaridoidea</taxon>
        <taxon>Ascarididae</taxon>
        <taxon>Parascaris</taxon>
    </lineage>
</organism>
<dbReference type="AlphaFoldDB" id="A0A914RMZ3"/>
<protein>
    <submittedName>
        <fullName evidence="2">Uncharacterized protein</fullName>
    </submittedName>
</protein>
<evidence type="ECO:0000313" key="2">
    <source>
        <dbReference type="WBParaSite" id="PEQ_0000325501-mRNA-1"/>
    </source>
</evidence>
<evidence type="ECO:0000313" key="1">
    <source>
        <dbReference type="Proteomes" id="UP000887564"/>
    </source>
</evidence>
<dbReference type="Proteomes" id="UP000887564">
    <property type="component" value="Unplaced"/>
</dbReference>
<sequence>MVSIVFVINCPRYSSYSVAISTANEDSCSKRRKCLLIVIKVGNCYPSIVTVERLHDAHFLFILSILGVTLQVTKKRHVGFGRVGGIPLGSYSICGNRNYPEVGKIRYVARVTVELVFVLDLLMDFLQVVKDLSNMALGPSPFPNLAHVVIGFESCGYRDEDFVAFCVLSARLQLLNHILLSGLSLNVV</sequence>
<accession>A0A914RMZ3</accession>